<dbReference type="GeneID" id="54357927"/>
<dbReference type="SUPFAM" id="SSF53067">
    <property type="entry name" value="Actin-like ATPase domain"/>
    <property type="match status" value="2"/>
</dbReference>
<feature type="region of interest" description="Disordered" evidence="2">
    <location>
        <begin position="254"/>
        <end position="304"/>
    </location>
</feature>
<dbReference type="PANTHER" id="PTHR11937">
    <property type="entry name" value="ACTIN"/>
    <property type="match status" value="1"/>
</dbReference>
<feature type="compositionally biased region" description="Acidic residues" evidence="2">
    <location>
        <begin position="83"/>
        <end position="94"/>
    </location>
</feature>
<evidence type="ECO:0000256" key="1">
    <source>
        <dbReference type="RuleBase" id="RU000487"/>
    </source>
</evidence>
<feature type="region of interest" description="Disordered" evidence="2">
    <location>
        <begin position="53"/>
        <end position="96"/>
    </location>
</feature>
<dbReference type="AlphaFoldDB" id="A0A6J3LZV4"/>
<dbReference type="Gene3D" id="3.90.640.60">
    <property type="match status" value="1"/>
</dbReference>
<feature type="region of interest" description="Disordered" evidence="2">
    <location>
        <begin position="527"/>
        <end position="616"/>
    </location>
</feature>
<reference evidence="4" key="3">
    <citation type="submission" date="2025-08" db="UniProtKB">
        <authorList>
            <consortium name="RefSeq"/>
        </authorList>
    </citation>
    <scope>IDENTIFICATION</scope>
    <source>
        <strain evidence="4">CBS 342.82</strain>
    </source>
</reference>
<feature type="region of interest" description="Disordered" evidence="2">
    <location>
        <begin position="376"/>
        <end position="437"/>
    </location>
</feature>
<dbReference type="RefSeq" id="XP_033458356.1">
    <property type="nucleotide sequence ID" value="XM_033600127.1"/>
</dbReference>
<evidence type="ECO:0000313" key="3">
    <source>
        <dbReference type="Proteomes" id="UP000504637"/>
    </source>
</evidence>
<feature type="compositionally biased region" description="Low complexity" evidence="2">
    <location>
        <begin position="418"/>
        <end position="436"/>
    </location>
</feature>
<reference evidence="4" key="2">
    <citation type="submission" date="2020-04" db="EMBL/GenBank/DDBJ databases">
        <authorList>
            <consortium name="NCBI Genome Project"/>
        </authorList>
    </citation>
    <scope>NUCLEOTIDE SEQUENCE</scope>
    <source>
        <strain evidence="4">CBS 342.82</strain>
    </source>
</reference>
<gene>
    <name evidence="4" type="ORF">K489DRAFT_271744</name>
</gene>
<proteinExistence type="inferred from homology"/>
<feature type="compositionally biased region" description="Polar residues" evidence="2">
    <location>
        <begin position="392"/>
        <end position="414"/>
    </location>
</feature>
<evidence type="ECO:0000313" key="4">
    <source>
        <dbReference type="RefSeq" id="XP_033458356.1"/>
    </source>
</evidence>
<sequence>MPPFRDDQILIIAPGSQTTLAQLGLPESFTPARQRFPSRMFPAQEAGHYEPVRYRKKEKKAQPAVQNESSAAPTNGELKKEGEEEEEWEEDSTNEEGAIWPIQKGSIVDWPCFYALIEHVYQSTQPLWHTPILIISDPVWTHKECEKVAQFIFEKFKTPALAMMDAAVAASYAYGVPTATVVDVGFDKANVSCIAEYVLQDVGRALAVPDCGGETMTQRLVELLKDNETFTYSVCEQLKKSPICEVLPSDAELPTAEAPSTEAVNPAAAASTGIDPAGPRKQSLVGDIPRGPGPGTEVGEEKKLGEEDGVLDIASIVTSNNLTSILAQKERDKAEKAAAKQKRADDKLAAANKPARLVNAKRMRNTFIYEEVKPNESATNAVASEPPAPAPQATSVEGQQSGVAEPQSATTEQLPANPISAPQESAPAEPSPVSTTSRREIEVGLERFQAASDGLLERLADAIYRTIQSCNDTSRRGDLWDSLIVLGNGSKVRGFKEALHHTLQSKYIISPSSATIFTSEIPSNLSTPAATGANTPQLGPQYALGAPGGPGSSVNPLLHAALTARSQDPSQMYPPSTPGSAPPTPFQQGGQQPIPPYPPAAAHHNLHSSAHHQQTPTTIRYAKIPEYFPEWKDVGYDEAAFLGAQVAGKLLFIVDGGASKGYLTRTDYNEQGPGGIHDVRL</sequence>
<protein>
    <submittedName>
        <fullName evidence="4">Actin-like ATPase domain-containing protein</fullName>
    </submittedName>
</protein>
<reference evidence="4" key="1">
    <citation type="submission" date="2020-01" db="EMBL/GenBank/DDBJ databases">
        <authorList>
            <consortium name="DOE Joint Genome Institute"/>
            <person name="Haridas S."/>
            <person name="Albert R."/>
            <person name="Binder M."/>
            <person name="Bloem J."/>
            <person name="Labutti K."/>
            <person name="Salamov A."/>
            <person name="Andreopoulos B."/>
            <person name="Baker S.E."/>
            <person name="Barry K."/>
            <person name="Bills G."/>
            <person name="Bluhm B.H."/>
            <person name="Cannon C."/>
            <person name="Castanera R."/>
            <person name="Culley D.E."/>
            <person name="Daum C."/>
            <person name="Ezra D."/>
            <person name="Gonzalez J.B."/>
            <person name="Henrissat B."/>
            <person name="Kuo A."/>
            <person name="Liang C."/>
            <person name="Lipzen A."/>
            <person name="Lutzoni F."/>
            <person name="Magnuson J."/>
            <person name="Mondo S."/>
            <person name="Nolan M."/>
            <person name="Ohm R."/>
            <person name="Pangilinan J."/>
            <person name="Park H.-J."/>
            <person name="Ramirez L."/>
            <person name="Alfaro M."/>
            <person name="Sun H."/>
            <person name="Tritt A."/>
            <person name="Yoshinaga Y."/>
            <person name="Zwiers L.-H."/>
            <person name="Turgeon B.G."/>
            <person name="Goodwin S.B."/>
            <person name="Spatafora J.W."/>
            <person name="Crous P.W."/>
            <person name="Grigoriev I.V."/>
        </authorList>
    </citation>
    <scope>NUCLEOTIDE SEQUENCE</scope>
    <source>
        <strain evidence="4">CBS 342.82</strain>
    </source>
</reference>
<feature type="compositionally biased region" description="Polar residues" evidence="2">
    <location>
        <begin position="64"/>
        <end position="73"/>
    </location>
</feature>
<dbReference type="OrthoDB" id="74201at2759"/>
<feature type="compositionally biased region" description="Pro residues" evidence="2">
    <location>
        <begin position="575"/>
        <end position="585"/>
    </location>
</feature>
<dbReference type="Proteomes" id="UP000504637">
    <property type="component" value="Unplaced"/>
</dbReference>
<dbReference type="SMART" id="SM00268">
    <property type="entry name" value="ACTIN"/>
    <property type="match status" value="1"/>
</dbReference>
<dbReference type="InterPro" id="IPR004000">
    <property type="entry name" value="Actin"/>
</dbReference>
<dbReference type="Pfam" id="PF00022">
    <property type="entry name" value="Actin"/>
    <property type="match status" value="1"/>
</dbReference>
<feature type="compositionally biased region" description="Polar residues" evidence="2">
    <location>
        <begin position="527"/>
        <end position="538"/>
    </location>
</feature>
<comment type="similarity">
    <text evidence="1">Belongs to the actin family.</text>
</comment>
<dbReference type="Gene3D" id="3.30.420.40">
    <property type="match status" value="3"/>
</dbReference>
<keyword evidence="3" id="KW-1185">Reference proteome</keyword>
<accession>A0A6J3LZV4</accession>
<name>A0A6J3LZV4_9PEZI</name>
<dbReference type="InterPro" id="IPR043129">
    <property type="entry name" value="ATPase_NBD"/>
</dbReference>
<organism evidence="4">
    <name type="scientific">Dissoconium aciculare CBS 342.82</name>
    <dbReference type="NCBI Taxonomy" id="1314786"/>
    <lineage>
        <taxon>Eukaryota</taxon>
        <taxon>Fungi</taxon>
        <taxon>Dikarya</taxon>
        <taxon>Ascomycota</taxon>
        <taxon>Pezizomycotina</taxon>
        <taxon>Dothideomycetes</taxon>
        <taxon>Dothideomycetidae</taxon>
        <taxon>Mycosphaerellales</taxon>
        <taxon>Dissoconiaceae</taxon>
        <taxon>Dissoconium</taxon>
    </lineage>
</organism>
<evidence type="ECO:0000256" key="2">
    <source>
        <dbReference type="SAM" id="MobiDB-lite"/>
    </source>
</evidence>